<gene>
    <name evidence="1" type="ORF">PQQ73_18840</name>
</gene>
<reference evidence="1 2" key="1">
    <citation type="journal article" date="2024" name="Chem. Sci.">
        <title>Discovery of megapolipeptins by genome mining of a Burkholderiales bacteria collection.</title>
        <authorList>
            <person name="Paulo B.S."/>
            <person name="Recchia M.J.J."/>
            <person name="Lee S."/>
            <person name="Fergusson C.H."/>
            <person name="Romanowski S.B."/>
            <person name="Hernandez A."/>
            <person name="Krull N."/>
            <person name="Liu D.Y."/>
            <person name="Cavanagh H."/>
            <person name="Bos A."/>
            <person name="Gray C.A."/>
            <person name="Murphy B.T."/>
            <person name="Linington R.G."/>
            <person name="Eustaquio A.S."/>
        </authorList>
    </citation>
    <scope>NUCLEOTIDE SEQUENCE [LARGE SCALE GENOMIC DNA]</scope>
    <source>
        <strain evidence="1 2">RL17-350-BIC-E</strain>
    </source>
</reference>
<keyword evidence="2" id="KW-1185">Reference proteome</keyword>
<protein>
    <submittedName>
        <fullName evidence="1">Type II toxin-antitoxin system HigB family toxin</fullName>
    </submittedName>
</protein>
<dbReference type="EMBL" id="JAQQCL010000014">
    <property type="protein sequence ID" value="MFM0718389.1"/>
    <property type="molecule type" value="Genomic_DNA"/>
</dbReference>
<evidence type="ECO:0000313" key="2">
    <source>
        <dbReference type="Proteomes" id="UP001629392"/>
    </source>
</evidence>
<organism evidence="1 2">
    <name type="scientific">Paraburkholderia strydomiana</name>
    <dbReference type="NCBI Taxonomy" id="1245417"/>
    <lineage>
        <taxon>Bacteria</taxon>
        <taxon>Pseudomonadati</taxon>
        <taxon>Pseudomonadota</taxon>
        <taxon>Betaproteobacteria</taxon>
        <taxon>Burkholderiales</taxon>
        <taxon>Burkholderiaceae</taxon>
        <taxon>Paraburkholderia</taxon>
    </lineage>
</organism>
<sequence length="33" mass="3839">MPPQTIVFDVGANRFRIVAAIHYNRLSLFVRHV</sequence>
<accession>A0ABW9EH82</accession>
<evidence type="ECO:0000313" key="1">
    <source>
        <dbReference type="EMBL" id="MFM0718389.1"/>
    </source>
</evidence>
<dbReference type="Proteomes" id="UP001629392">
    <property type="component" value="Unassembled WGS sequence"/>
</dbReference>
<dbReference type="InterPro" id="IPR018669">
    <property type="entry name" value="Toxin_HigB"/>
</dbReference>
<comment type="caution">
    <text evidence="1">The sequence shown here is derived from an EMBL/GenBank/DDBJ whole genome shotgun (WGS) entry which is preliminary data.</text>
</comment>
<dbReference type="Pfam" id="PF09907">
    <property type="entry name" value="HigB_toxin"/>
    <property type="match status" value="1"/>
</dbReference>
<dbReference type="RefSeq" id="WP_408143232.1">
    <property type="nucleotide sequence ID" value="NZ_JAQQFB010000010.1"/>
</dbReference>
<name>A0ABW9EH82_9BURK</name>
<proteinExistence type="predicted"/>